<feature type="compositionally biased region" description="Low complexity" evidence="1">
    <location>
        <begin position="343"/>
        <end position="357"/>
    </location>
</feature>
<feature type="compositionally biased region" description="Basic and acidic residues" evidence="1">
    <location>
        <begin position="216"/>
        <end position="235"/>
    </location>
</feature>
<evidence type="ECO:0000313" key="3">
    <source>
        <dbReference type="Proteomes" id="UP001189429"/>
    </source>
</evidence>
<dbReference type="EMBL" id="CAUYUJ010015371">
    <property type="protein sequence ID" value="CAK0853072.1"/>
    <property type="molecule type" value="Genomic_DNA"/>
</dbReference>
<feature type="compositionally biased region" description="Polar residues" evidence="1">
    <location>
        <begin position="148"/>
        <end position="177"/>
    </location>
</feature>
<evidence type="ECO:0000256" key="1">
    <source>
        <dbReference type="SAM" id="MobiDB-lite"/>
    </source>
</evidence>
<name>A0ABN9U2N8_9DINO</name>
<feature type="region of interest" description="Disordered" evidence="1">
    <location>
        <begin position="73"/>
        <end position="107"/>
    </location>
</feature>
<feature type="region of interest" description="Disordered" evidence="1">
    <location>
        <begin position="128"/>
        <end position="178"/>
    </location>
</feature>
<reference evidence="2" key="1">
    <citation type="submission" date="2023-10" db="EMBL/GenBank/DDBJ databases">
        <authorList>
            <person name="Chen Y."/>
            <person name="Shah S."/>
            <person name="Dougan E. K."/>
            <person name="Thang M."/>
            <person name="Chan C."/>
        </authorList>
    </citation>
    <scope>NUCLEOTIDE SEQUENCE [LARGE SCALE GENOMIC DNA]</scope>
</reference>
<accession>A0ABN9U2N8</accession>
<organism evidence="2 3">
    <name type="scientific">Prorocentrum cordatum</name>
    <dbReference type="NCBI Taxonomy" id="2364126"/>
    <lineage>
        <taxon>Eukaryota</taxon>
        <taxon>Sar</taxon>
        <taxon>Alveolata</taxon>
        <taxon>Dinophyceae</taxon>
        <taxon>Prorocentrales</taxon>
        <taxon>Prorocentraceae</taxon>
        <taxon>Prorocentrum</taxon>
    </lineage>
</organism>
<feature type="compositionally biased region" description="Polar residues" evidence="1">
    <location>
        <begin position="203"/>
        <end position="215"/>
    </location>
</feature>
<feature type="region of interest" description="Disordered" evidence="1">
    <location>
        <begin position="192"/>
        <end position="379"/>
    </location>
</feature>
<protein>
    <submittedName>
        <fullName evidence="2">Uncharacterized protein</fullName>
    </submittedName>
</protein>
<keyword evidence="3" id="KW-1185">Reference proteome</keyword>
<evidence type="ECO:0000313" key="2">
    <source>
        <dbReference type="EMBL" id="CAK0853072.1"/>
    </source>
</evidence>
<feature type="compositionally biased region" description="Basic and acidic residues" evidence="1">
    <location>
        <begin position="313"/>
        <end position="323"/>
    </location>
</feature>
<dbReference type="Proteomes" id="UP001189429">
    <property type="component" value="Unassembled WGS sequence"/>
</dbReference>
<gene>
    <name evidence="2" type="ORF">PCOR1329_LOCUS44669</name>
</gene>
<feature type="compositionally biased region" description="Low complexity" evidence="1">
    <location>
        <begin position="254"/>
        <end position="268"/>
    </location>
</feature>
<proteinExistence type="predicted"/>
<comment type="caution">
    <text evidence="2">The sequence shown here is derived from an EMBL/GenBank/DDBJ whole genome shotgun (WGS) entry which is preliminary data.</text>
</comment>
<sequence>MSPTCVPTCAFAASPGASSAVAAADGARSCRVGHSLVSQRPQESLGPEQRQKVLVSLTERAVRPSELGCVTEVDPTALQAPTAASEPRGDEPGAVAEASSRGQNCFAPLPAASQKTALVATLTASPVANNGSPPAAGLAASSAAKNENPPTTIAESVSDSPGVASQRSPGSPVSPQRQRVFVSLVEGALRPSELSGDAVVEPTTLQAPAASSQTCGDERGAGAEAGQRGENDLARDSPAAVGAQSFSDSPGVASQRSQGSPSSPQRQRVFMSLVEGALRPSKPRGGAVMDPTTRQTPTAALEPCGEEPGADADAGRRGQHDLALDSPAAAGAQGFSDSPGVASQRSQGSPSSPQSQSAFVSLVEGALRPGGSGTKPGSP</sequence>
<feature type="compositionally biased region" description="Low complexity" evidence="1">
    <location>
        <begin position="128"/>
        <end position="144"/>
    </location>
</feature>
<feature type="compositionally biased region" description="Gly residues" evidence="1">
    <location>
        <begin position="368"/>
        <end position="379"/>
    </location>
</feature>